<dbReference type="InterPro" id="IPR050656">
    <property type="entry name" value="PINX1"/>
</dbReference>
<reference evidence="4" key="1">
    <citation type="journal article" date="2021" name="Microbiol. Resour. Announc.">
        <title>LGAAP: Leishmaniinae Genome Assembly and Annotation Pipeline.</title>
        <authorList>
            <person name="Almutairi H."/>
            <person name="Urbaniak M.D."/>
            <person name="Bates M.D."/>
            <person name="Jariyapan N."/>
            <person name="Kwakye-Nuako G."/>
            <person name="Thomaz-Soccol V."/>
            <person name="Al-Salem W.S."/>
            <person name="Dillon R.J."/>
            <person name="Bates P.A."/>
            <person name="Gatherer D."/>
        </authorList>
    </citation>
    <scope>NUCLEOTIDE SEQUENCE [LARGE SCALE GENOMIC DNA]</scope>
</reference>
<name>A0A836KT66_9TRYP</name>
<dbReference type="AlphaFoldDB" id="A0A836KT66"/>
<dbReference type="EMBL" id="JAFHLR010000017">
    <property type="protein sequence ID" value="KAG5481850.1"/>
    <property type="molecule type" value="Genomic_DNA"/>
</dbReference>
<dbReference type="KEGG" id="loi:92362770"/>
<protein>
    <recommendedName>
        <fullName evidence="2">G-patch domain-containing protein</fullName>
    </recommendedName>
</protein>
<gene>
    <name evidence="3" type="ORF">LSCM4_06927</name>
</gene>
<proteinExistence type="predicted"/>
<dbReference type="PANTHER" id="PTHR23149">
    <property type="entry name" value="G PATCH DOMAIN CONTAINING PROTEIN"/>
    <property type="match status" value="1"/>
</dbReference>
<feature type="region of interest" description="Disordered" evidence="1">
    <location>
        <begin position="1"/>
        <end position="56"/>
    </location>
</feature>
<feature type="compositionally biased region" description="Basic and acidic residues" evidence="1">
    <location>
        <begin position="149"/>
        <end position="169"/>
    </location>
</feature>
<dbReference type="InterPro" id="IPR000467">
    <property type="entry name" value="G_patch_dom"/>
</dbReference>
<dbReference type="PANTHER" id="PTHR23149:SF9">
    <property type="entry name" value="G PATCH DOMAIN-CONTAINING PROTEIN 4"/>
    <property type="match status" value="1"/>
</dbReference>
<dbReference type="SMART" id="SM00443">
    <property type="entry name" value="G_patch"/>
    <property type="match status" value="1"/>
</dbReference>
<evidence type="ECO:0000259" key="2">
    <source>
        <dbReference type="PROSITE" id="PS50174"/>
    </source>
</evidence>
<dbReference type="GO" id="GO:0005730">
    <property type="term" value="C:nucleolus"/>
    <property type="evidence" value="ECO:0007669"/>
    <property type="project" value="TreeGrafter"/>
</dbReference>
<reference evidence="4" key="2">
    <citation type="journal article" date="2021" name="Sci. Data">
        <title>Chromosome-scale genome sequencing, assembly and annotation of six genomes from subfamily Leishmaniinae.</title>
        <authorList>
            <person name="Almutairi H."/>
            <person name="Urbaniak M.D."/>
            <person name="Bates M.D."/>
            <person name="Jariyapan N."/>
            <person name="Kwakye-Nuako G."/>
            <person name="Thomaz Soccol V."/>
            <person name="Al-Salem W.S."/>
            <person name="Dillon R.J."/>
            <person name="Bates P.A."/>
            <person name="Gatherer D."/>
        </authorList>
    </citation>
    <scope>NUCLEOTIDE SEQUENCE [LARGE SCALE GENOMIC DNA]</scope>
</reference>
<dbReference type="Pfam" id="PF01585">
    <property type="entry name" value="G-patch"/>
    <property type="match status" value="1"/>
</dbReference>
<organism evidence="3 4">
    <name type="scientific">Leishmania orientalis</name>
    <dbReference type="NCBI Taxonomy" id="2249476"/>
    <lineage>
        <taxon>Eukaryota</taxon>
        <taxon>Discoba</taxon>
        <taxon>Euglenozoa</taxon>
        <taxon>Kinetoplastea</taxon>
        <taxon>Metakinetoplastina</taxon>
        <taxon>Trypanosomatida</taxon>
        <taxon>Trypanosomatidae</taxon>
        <taxon>Leishmaniinae</taxon>
        <taxon>Leishmania</taxon>
    </lineage>
</organism>
<feature type="region of interest" description="Disordered" evidence="1">
    <location>
        <begin position="73"/>
        <end position="169"/>
    </location>
</feature>
<evidence type="ECO:0000313" key="3">
    <source>
        <dbReference type="EMBL" id="KAG5481850.1"/>
    </source>
</evidence>
<comment type="caution">
    <text evidence="3">The sequence shown here is derived from an EMBL/GenBank/DDBJ whole genome shotgun (WGS) entry which is preliminary data.</text>
</comment>
<dbReference type="GO" id="GO:0003676">
    <property type="term" value="F:nucleic acid binding"/>
    <property type="evidence" value="ECO:0007669"/>
    <property type="project" value="InterPro"/>
</dbReference>
<dbReference type="Proteomes" id="UP000674143">
    <property type="component" value="Unassembled WGS sequence"/>
</dbReference>
<accession>A0A836KT66</accession>
<feature type="domain" description="G-patch" evidence="2">
    <location>
        <begin position="1"/>
        <end position="49"/>
    </location>
</feature>
<evidence type="ECO:0000256" key="1">
    <source>
        <dbReference type="SAM" id="MobiDB-lite"/>
    </source>
</evidence>
<dbReference type="RefSeq" id="XP_067064210.1">
    <property type="nucleotide sequence ID" value="XM_067208836.1"/>
</dbReference>
<feature type="compositionally biased region" description="Basic and acidic residues" evidence="1">
    <location>
        <begin position="7"/>
        <end position="26"/>
    </location>
</feature>
<dbReference type="GeneID" id="92362770"/>
<dbReference type="PROSITE" id="PS50174">
    <property type="entry name" value="G_PATCH"/>
    <property type="match status" value="1"/>
</dbReference>
<feature type="compositionally biased region" description="Acidic residues" evidence="1">
    <location>
        <begin position="92"/>
        <end position="101"/>
    </location>
</feature>
<sequence>MSAVAKKMMEKYGWKEGEGLGKERSGVKSYVKVTRRDPHTATGLGHAADPAQGGSLASTHAIELDAIYGQLRKETSKRHQRSSTARVHGADEGEEGNEGELSDMSTTTTTSSAVRTPECKKLPTAARAGVKRQRRVAPSSPSDSDSDGDDRTDSKRSKSDHVSDVTRMSDKELFQRCGGVCLGRAGRHRFFDGKLKRIHDSS</sequence>
<keyword evidence="4" id="KW-1185">Reference proteome</keyword>
<evidence type="ECO:0000313" key="4">
    <source>
        <dbReference type="Proteomes" id="UP000674143"/>
    </source>
</evidence>